<evidence type="ECO:0000259" key="1">
    <source>
        <dbReference type="PROSITE" id="PS51186"/>
    </source>
</evidence>
<evidence type="ECO:0000313" key="3">
    <source>
        <dbReference type="Proteomes" id="UP000012174"/>
    </source>
</evidence>
<dbReference type="InterPro" id="IPR000182">
    <property type="entry name" value="GNAT_dom"/>
</dbReference>
<reference evidence="3" key="1">
    <citation type="journal article" date="2013" name="Genome Announc.">
        <title>Draft genome sequence of the grapevine dieback fungus Eutypa lata UCR-EL1.</title>
        <authorList>
            <person name="Blanco-Ulate B."/>
            <person name="Rolshausen P.E."/>
            <person name="Cantu D."/>
        </authorList>
    </citation>
    <scope>NUCLEOTIDE SEQUENCE [LARGE SCALE GENOMIC DNA]</scope>
    <source>
        <strain evidence="3">UCR-EL1</strain>
    </source>
</reference>
<dbReference type="Gene3D" id="3.40.630.30">
    <property type="match status" value="1"/>
</dbReference>
<dbReference type="eggNOG" id="ENOG502RY5I">
    <property type="taxonomic scope" value="Eukaryota"/>
</dbReference>
<dbReference type="AlphaFoldDB" id="M7SB26"/>
<dbReference type="Proteomes" id="UP000012174">
    <property type="component" value="Unassembled WGS sequence"/>
</dbReference>
<evidence type="ECO:0000313" key="2">
    <source>
        <dbReference type="EMBL" id="EMR61372.1"/>
    </source>
</evidence>
<sequence>MITDDLAKVFQSKRLVYRAFENDEKDRDFLYSFTENDPVNSALSNLSMIKPRSRANAEWVAENLAKSTLAVMIYLLPPPSSFFDPSNAKGVHMWAEVLSSQPQPIGYVVLGWAGDPPASQAQHRSIGIGISLAADYQGQGYGGEALNWALDWAFRFGGYHRVELSTVAYNERALRLYRRLGFVDEGRSRKAHWHDRQWHDKVHFGMLEEEWEALRGLGT</sequence>
<dbReference type="KEGG" id="ela:UCREL1_11708"/>
<name>M7SB26_EUTLA</name>
<gene>
    <name evidence="2" type="ORF">UCREL1_11708</name>
</gene>
<dbReference type="SUPFAM" id="SSF55729">
    <property type="entry name" value="Acyl-CoA N-acyltransferases (Nat)"/>
    <property type="match status" value="1"/>
</dbReference>
<dbReference type="HOGENOM" id="CLU_013985_3_2_1"/>
<dbReference type="OMA" id="FRFGGYH"/>
<dbReference type="PANTHER" id="PTHR43415:SF3">
    <property type="entry name" value="GNAT-FAMILY ACETYLTRANSFERASE"/>
    <property type="match status" value="1"/>
</dbReference>
<proteinExistence type="predicted"/>
<dbReference type="OrthoDB" id="64477at2759"/>
<dbReference type="EMBL" id="KB707642">
    <property type="protein sequence ID" value="EMR61372.1"/>
    <property type="molecule type" value="Genomic_DNA"/>
</dbReference>
<organism evidence="2 3">
    <name type="scientific">Eutypa lata (strain UCR-EL1)</name>
    <name type="common">Grapevine dieback disease fungus</name>
    <name type="synonym">Eutypa armeniacae</name>
    <dbReference type="NCBI Taxonomy" id="1287681"/>
    <lineage>
        <taxon>Eukaryota</taxon>
        <taxon>Fungi</taxon>
        <taxon>Dikarya</taxon>
        <taxon>Ascomycota</taxon>
        <taxon>Pezizomycotina</taxon>
        <taxon>Sordariomycetes</taxon>
        <taxon>Xylariomycetidae</taxon>
        <taxon>Xylariales</taxon>
        <taxon>Diatrypaceae</taxon>
        <taxon>Eutypa</taxon>
    </lineage>
</organism>
<feature type="domain" description="N-acetyltransferase" evidence="1">
    <location>
        <begin position="47"/>
        <end position="203"/>
    </location>
</feature>
<dbReference type="Pfam" id="PF00583">
    <property type="entry name" value="Acetyltransf_1"/>
    <property type="match status" value="1"/>
</dbReference>
<dbReference type="GO" id="GO:0016747">
    <property type="term" value="F:acyltransferase activity, transferring groups other than amino-acyl groups"/>
    <property type="evidence" value="ECO:0007669"/>
    <property type="project" value="InterPro"/>
</dbReference>
<keyword evidence="3" id="KW-1185">Reference proteome</keyword>
<protein>
    <submittedName>
        <fullName evidence="2">Putative gnat family protein</fullName>
    </submittedName>
</protein>
<accession>M7SB26</accession>
<dbReference type="CDD" id="cd04301">
    <property type="entry name" value="NAT_SF"/>
    <property type="match status" value="1"/>
</dbReference>
<dbReference type="InterPro" id="IPR016181">
    <property type="entry name" value="Acyl_CoA_acyltransferase"/>
</dbReference>
<dbReference type="PROSITE" id="PS51186">
    <property type="entry name" value="GNAT"/>
    <property type="match status" value="1"/>
</dbReference>
<dbReference type="PANTHER" id="PTHR43415">
    <property type="entry name" value="SPERMIDINE N(1)-ACETYLTRANSFERASE"/>
    <property type="match status" value="1"/>
</dbReference>